<feature type="transmembrane region" description="Helical" evidence="1">
    <location>
        <begin position="146"/>
        <end position="165"/>
    </location>
</feature>
<feature type="domain" description="DUF1648" evidence="2">
    <location>
        <begin position="27"/>
        <end position="72"/>
    </location>
</feature>
<dbReference type="EMBL" id="FOVN01000004">
    <property type="protein sequence ID" value="SFN79721.1"/>
    <property type="molecule type" value="Genomic_DNA"/>
</dbReference>
<accession>A0A1I5BZF4</accession>
<dbReference type="AlphaFoldDB" id="A0A1I5BZF4"/>
<feature type="transmembrane region" description="Helical" evidence="1">
    <location>
        <begin position="20"/>
        <end position="43"/>
    </location>
</feature>
<protein>
    <recommendedName>
        <fullName evidence="2">DUF1648 domain-containing protein</fullName>
    </recommendedName>
</protein>
<reference evidence="4" key="1">
    <citation type="submission" date="2016-10" db="EMBL/GenBank/DDBJ databases">
        <authorList>
            <person name="Varghese N."/>
            <person name="Submissions S."/>
        </authorList>
    </citation>
    <scope>NUCLEOTIDE SEQUENCE [LARGE SCALE GENOMIC DNA]</scope>
    <source>
        <strain evidence="4">DSM 23925</strain>
    </source>
</reference>
<keyword evidence="1" id="KW-1133">Transmembrane helix</keyword>
<keyword evidence="4" id="KW-1185">Reference proteome</keyword>
<keyword evidence="1" id="KW-0472">Membrane</keyword>
<dbReference type="Proteomes" id="UP000198705">
    <property type="component" value="Unassembled WGS sequence"/>
</dbReference>
<feature type="transmembrane region" description="Helical" evidence="1">
    <location>
        <begin position="63"/>
        <end position="82"/>
    </location>
</feature>
<dbReference type="Pfam" id="PF07853">
    <property type="entry name" value="DUF1648"/>
    <property type="match status" value="1"/>
</dbReference>
<dbReference type="OrthoDB" id="9808690at2"/>
<evidence type="ECO:0000256" key="1">
    <source>
        <dbReference type="SAM" id="Phobius"/>
    </source>
</evidence>
<gene>
    <name evidence="3" type="ORF">SAMN04487989_10466</name>
</gene>
<evidence type="ECO:0000313" key="3">
    <source>
        <dbReference type="EMBL" id="SFN79721.1"/>
    </source>
</evidence>
<sequence>MFDENRPKIALEKTTLDNFLDIFSFGILAVALFYTILSYNALPEQVPMHFNYSGTITRYGDKSSIWFLNIIGFATVYGLYYLNKFPQIFNYPQKITLANAKKMYSNATRMIRLLSLSIALLFSIITFEIIQVSLNQTKAISTVANYLLMGIVILMTIGPIIYMVINLKKKKI</sequence>
<dbReference type="STRING" id="649333.SAMN04487989_10466"/>
<proteinExistence type="predicted"/>
<evidence type="ECO:0000313" key="4">
    <source>
        <dbReference type="Proteomes" id="UP000198705"/>
    </source>
</evidence>
<evidence type="ECO:0000259" key="2">
    <source>
        <dbReference type="Pfam" id="PF07853"/>
    </source>
</evidence>
<dbReference type="RefSeq" id="WP_092208309.1">
    <property type="nucleotide sequence ID" value="NZ_FOVN01000004.1"/>
</dbReference>
<feature type="transmembrane region" description="Helical" evidence="1">
    <location>
        <begin position="111"/>
        <end position="134"/>
    </location>
</feature>
<keyword evidence="1" id="KW-0812">Transmembrane</keyword>
<dbReference type="InterPro" id="IPR012867">
    <property type="entry name" value="DUF1648"/>
</dbReference>
<organism evidence="3 4">
    <name type="scientific">Bizionia echini</name>
    <dbReference type="NCBI Taxonomy" id="649333"/>
    <lineage>
        <taxon>Bacteria</taxon>
        <taxon>Pseudomonadati</taxon>
        <taxon>Bacteroidota</taxon>
        <taxon>Flavobacteriia</taxon>
        <taxon>Flavobacteriales</taxon>
        <taxon>Flavobacteriaceae</taxon>
        <taxon>Bizionia</taxon>
    </lineage>
</organism>
<name>A0A1I5BZF4_9FLAO</name>